<dbReference type="InterPro" id="IPR013783">
    <property type="entry name" value="Ig-like_fold"/>
</dbReference>
<keyword evidence="6" id="KW-1185">Reference proteome</keyword>
<dbReference type="InterPro" id="IPR036116">
    <property type="entry name" value="FN3_sf"/>
</dbReference>
<evidence type="ECO:0000259" key="4">
    <source>
        <dbReference type="PROSITE" id="PS50853"/>
    </source>
</evidence>
<dbReference type="Proteomes" id="UP000649289">
    <property type="component" value="Unassembled WGS sequence"/>
</dbReference>
<comment type="caution">
    <text evidence="5">The sequence shown here is derived from an EMBL/GenBank/DDBJ whole genome shotgun (WGS) entry which is preliminary data.</text>
</comment>
<evidence type="ECO:0000256" key="2">
    <source>
        <dbReference type="ARBA" id="ARBA00023326"/>
    </source>
</evidence>
<keyword evidence="2" id="KW-0119">Carbohydrate metabolism</keyword>
<dbReference type="EMBL" id="JACXYY010000001">
    <property type="protein sequence ID" value="MBD3913386.1"/>
    <property type="molecule type" value="Genomic_DNA"/>
</dbReference>
<dbReference type="InterPro" id="IPR032109">
    <property type="entry name" value="Big_3_5"/>
</dbReference>
<name>A0ABR8ME93_9ACTN</name>
<feature type="signal peptide" evidence="3">
    <location>
        <begin position="1"/>
        <end position="36"/>
    </location>
</feature>
<evidence type="ECO:0000313" key="6">
    <source>
        <dbReference type="Proteomes" id="UP000649289"/>
    </source>
</evidence>
<sequence>MPRTSFGSITRASRAALVVALTVTATFVALSQPAQATPDAPVGLTASGTPVPTLSWARVSGAQRYRVQGSEDSSFPSNNLVFNTETTNDRYTPTRVLRNGTLYWQVQAIDASGAGSWSRSETTIAPLQVPPGLQVSTGQQVLPPVSPPVISWQAVPGATGYDIELDDNGDWVGTSLRQDIRTTSYVWPDPQEVGDYFVRVRARFENNLQSAWSDVTTYDVTQLPAVTSTTCASGLACAPDPAGGVRSSVSMQDVVLSWDPIKGAKQYELQIALDRDFQNRVEPVGATSRLLTYSTRYSPATTYSNGNYYWRVRAINAAGQATPWPSTPSEFQRRWDSKPTLLYPADGATDVADDIYYQWTPVQHATRYALDISNDSNFTTYSTCETASTTYVPGDERRSSCNPNQGTNVYWRVRALDLPKGIESLTSASSRFTYSSGEIQVLEPGPNASVSVPTLRWKPSQDANKYAITLEGPGGATVTATTASTSWTPTELLPSDSDTDDPQRLPDRFDYWIAAIDGDGKSSVTYHSGSFLVAESVPASSSGLSPLTPLPSAGGQVPSRFPSLTWVPYASTEGSRVQYQLQISETNNNVIVSPGATPILNKRLAYPAVTDLDTYFLRQGTYSWRVLAINGQTGATFDVGPWATFTISAPEPVDGEKVALDGLAIDAGNACTKQLVVGDESTVCTGMSATPVLDWDPVPGAGGYQVYVSRDPDFTTKIYDGVQTINSRFTPHVAMSPQQLPDNESGPAYYWYVRPCAQVMPLRNCGPAPSGTLDAGRGAFRKVSPKVQLQSPAPGATIADQVTFTWQDYEATNRATPPQYGGTRRPYQTARGYKIQVATSETFSGASIIENSNFEIDQATFTASTKTYPEGDLWWRVQAVDAAGNELPWSDPRKVVKSTPPLSLASPAFDSRQASGPTLFRWAAGNFDGTWNIEVYRNDDTTQSSANRVLSTQVKQAAVVLPSVLPPSASAYRWRVQRVDVAGNTGRWSDFGRFFVDDRPVTLSSPADGAVLQPNAVHLTWTPYATGATQATKYTVQVSNVSGGASPGATTTSATAASMTGNLVGGTYAWVVRAFDAQNNLLGSSAERRFTVDAGLEATTPVRIDAPSGSAIGQTLTSTPPTWNQTDVAMSYQWLRSGQPIGGANGPTYTLTTADYTRVVALRVTGTKAAYTDASTTSNEFSVTAGGALQATGQPVVSGSAAVGSSLSVTNGSWSPVATRFRYQWLRQGAPIPGATGSTYRIGADDAGRDVSVTVFASATGFNEGAATTAAVSVGRMKSSVAATLPKTRVKLKKVAKLGVTVTVPGLDTPTGTIQVLDKGKKIAQMTMAPAHKGKATLKLKKLKKGKHKLQVVYLGNGQVFGSKSKMLVLFVVK</sequence>
<dbReference type="Gene3D" id="2.60.40.2700">
    <property type="match status" value="2"/>
</dbReference>
<dbReference type="SUPFAM" id="SSF49265">
    <property type="entry name" value="Fibronectin type III"/>
    <property type="match status" value="3"/>
</dbReference>
<evidence type="ECO:0000256" key="3">
    <source>
        <dbReference type="SAM" id="SignalP"/>
    </source>
</evidence>
<reference evidence="5 6" key="1">
    <citation type="submission" date="2020-09" db="EMBL/GenBank/DDBJ databases">
        <title>novel species in genus Nocardioides.</title>
        <authorList>
            <person name="Zhang G."/>
        </authorList>
    </citation>
    <scope>NUCLEOTIDE SEQUENCE [LARGE SCALE GENOMIC DNA]</scope>
    <source>
        <strain evidence="5 6">19197</strain>
    </source>
</reference>
<dbReference type="RefSeq" id="WP_191197715.1">
    <property type="nucleotide sequence ID" value="NZ_BAAAPA010000002.1"/>
</dbReference>
<feature type="chain" id="PRO_5045325727" evidence="3">
    <location>
        <begin position="37"/>
        <end position="1374"/>
    </location>
</feature>
<keyword evidence="2" id="KW-0624">Polysaccharide degradation</keyword>
<organism evidence="5 6">
    <name type="scientific">Nocardioides hwasunensis</name>
    <dbReference type="NCBI Taxonomy" id="397258"/>
    <lineage>
        <taxon>Bacteria</taxon>
        <taxon>Bacillati</taxon>
        <taxon>Actinomycetota</taxon>
        <taxon>Actinomycetes</taxon>
        <taxon>Propionibacteriales</taxon>
        <taxon>Nocardioidaceae</taxon>
        <taxon>Nocardioides</taxon>
    </lineage>
</organism>
<evidence type="ECO:0000313" key="5">
    <source>
        <dbReference type="EMBL" id="MBD3913386.1"/>
    </source>
</evidence>
<dbReference type="Gene3D" id="2.60.40.10">
    <property type="entry name" value="Immunoglobulins"/>
    <property type="match status" value="10"/>
</dbReference>
<keyword evidence="3" id="KW-0732">Signal</keyword>
<keyword evidence="1" id="KW-0378">Hydrolase</keyword>
<proteinExistence type="predicted"/>
<dbReference type="InterPro" id="IPR003961">
    <property type="entry name" value="FN3_dom"/>
</dbReference>
<gene>
    <name evidence="5" type="ORF">IEZ25_02065</name>
</gene>
<dbReference type="PROSITE" id="PS50853">
    <property type="entry name" value="FN3"/>
    <property type="match status" value="1"/>
</dbReference>
<accession>A0ABR8ME93</accession>
<keyword evidence="1" id="KW-0326">Glycosidase</keyword>
<evidence type="ECO:0000256" key="1">
    <source>
        <dbReference type="ARBA" id="ARBA00023295"/>
    </source>
</evidence>
<protein>
    <submittedName>
        <fullName evidence="5">Ig-like domain repeat protein</fullName>
    </submittedName>
</protein>
<feature type="domain" description="Fibronectin type-III" evidence="4">
    <location>
        <begin position="125"/>
        <end position="224"/>
    </location>
</feature>
<dbReference type="Pfam" id="PF16640">
    <property type="entry name" value="Big_3_5"/>
    <property type="match status" value="1"/>
</dbReference>